<dbReference type="InterPro" id="IPR019384">
    <property type="entry name" value="FHIP"/>
</dbReference>
<organism evidence="4 5">
    <name type="scientific">Hydnum rufescens UP504</name>
    <dbReference type="NCBI Taxonomy" id="1448309"/>
    <lineage>
        <taxon>Eukaryota</taxon>
        <taxon>Fungi</taxon>
        <taxon>Dikarya</taxon>
        <taxon>Basidiomycota</taxon>
        <taxon>Agaricomycotina</taxon>
        <taxon>Agaricomycetes</taxon>
        <taxon>Cantharellales</taxon>
        <taxon>Hydnaceae</taxon>
        <taxon>Hydnum</taxon>
    </lineage>
</organism>
<proteinExistence type="inferred from homology"/>
<sequence length="1060" mass="116850">MSYFAQFLRPSNLSQSRVVDPVAEFDRSWWAVKNTLLYPDERQLARGISSTNVVEHLQSMVSHLVREASSLEEDTTGVCLEYLLKNDVLGTLVRFSENDRPFGVQAEVLRMIIKLVTALDEQFLVHSAVHRAVIRLLRTCVGDEIEEPVDGRRPMGAASASVPAEPSDYEFELVDLLCTLCTRIRSYPDLLLIFLHDKNWYPTIPLSTILDDDEDEEEIKAPPVGEVSVPRIPSPTPSSTSTITSAPSGAVRKPEYEFLIFNYLLRFVHREGKIGDLGRGGILSLVDVAMTAGESSDHATSDPSSSSDPVGEAALALAEYILDGDFSEVLCAGLGAVYSALPTKLEVRRKISEQSGGMALGGLTEEERAEHDAKDAESAQRVGLVFSTDIDFRAHLEHFLKLLEFLQDLLLRICASDDGLQKPFPPSALVGIAITQGILDTFRTTFLQNVLYPSILECSEVDGSAVAVMTYIDEMLHTVSEPSIADLIVTFLMSEEDDPQHPRPQHKIPERLLDGRKMKRVKKVRRKSSAMILLEYEAAKNSEPDYFNSLGRFTLKDLIISNLRSQTQPSATAALRLLRSIFTDHCHLTIDGLLTVARDPQATSFPAPRLLYRPHIPAPRSHSPVLDDEEDFVYPGAKEHALPPQIPPPDLFAQPETTLDDHAREVDLYLNLVSRIVPSHGANDDNPFSTGYDNYIRDAIMLIQDQSCFVEDNDSILSMPQHRLLPTDPLLSTLLQSLRLFFSHTPEHNVALTGVLSAISACPHRSISGWLTMVAIPGDEVDWPEESPMEDDDSDGDDRSIDFKIDELLRSGVKPVSRRRRNDSRAMPVLYVVISGLVSQLDRYRGSVEDFDRFLEERRQGLLFKENINDALNLHFELAADAAAAPPPNTPAKVPPSTPVLKAKSTIASVTAYFTPTKSAKKAVAPVTPNTKANVPPTPGGRPKVFPASPFTPHYTQTGAIEVQPYVAPAPTSGPWSPTPKAGMAMEEGDVFSAPARRGSVDMSSDDGRRTNAGLDLKAAARVSLSQLLDNVVILEESIKELAAILQVRRSLGIDAIRYI</sequence>
<feature type="domain" description="FHF complex subunit HOOK-interacting protein C-terminal" evidence="3">
    <location>
        <begin position="728"/>
        <end position="772"/>
    </location>
</feature>
<keyword evidence="5" id="KW-1185">Reference proteome</keyword>
<feature type="region of interest" description="Disordered" evidence="2">
    <location>
        <begin position="225"/>
        <end position="248"/>
    </location>
</feature>
<evidence type="ECO:0000256" key="2">
    <source>
        <dbReference type="SAM" id="MobiDB-lite"/>
    </source>
</evidence>
<dbReference type="AlphaFoldDB" id="A0A9P6DK80"/>
<dbReference type="Proteomes" id="UP000886523">
    <property type="component" value="Unassembled WGS sequence"/>
</dbReference>
<dbReference type="InterPro" id="IPR045669">
    <property type="entry name" value="FHIP_C"/>
</dbReference>
<dbReference type="OrthoDB" id="5350595at2759"/>
<dbReference type="PANTHER" id="PTHR21705">
    <property type="entry name" value="RAI16 PROTEIN-RELATED"/>
    <property type="match status" value="1"/>
</dbReference>
<evidence type="ECO:0000313" key="5">
    <source>
        <dbReference type="Proteomes" id="UP000886523"/>
    </source>
</evidence>
<dbReference type="Pfam" id="PF10257">
    <property type="entry name" value="RAI16-like"/>
    <property type="match status" value="1"/>
</dbReference>
<dbReference type="Pfam" id="PF19314">
    <property type="entry name" value="DUF5917"/>
    <property type="match status" value="1"/>
</dbReference>
<feature type="compositionally biased region" description="Low complexity" evidence="2">
    <location>
        <begin position="237"/>
        <end position="248"/>
    </location>
</feature>
<dbReference type="EMBL" id="MU129129">
    <property type="protein sequence ID" value="KAF9505986.1"/>
    <property type="molecule type" value="Genomic_DNA"/>
</dbReference>
<gene>
    <name evidence="4" type="ORF">BS47DRAFT_1305859</name>
</gene>
<evidence type="ECO:0000256" key="1">
    <source>
        <dbReference type="ARBA" id="ARBA00024336"/>
    </source>
</evidence>
<name>A0A9P6DK80_9AGAM</name>
<accession>A0A9P6DK80</accession>
<evidence type="ECO:0000313" key="4">
    <source>
        <dbReference type="EMBL" id="KAF9505986.1"/>
    </source>
</evidence>
<comment type="similarity">
    <text evidence="1">Belongs to the FHIP family.</text>
</comment>
<protein>
    <recommendedName>
        <fullName evidence="3">FHF complex subunit HOOK-interacting protein C-terminal domain-containing protein</fullName>
    </recommendedName>
</protein>
<evidence type="ECO:0000259" key="3">
    <source>
        <dbReference type="Pfam" id="PF19314"/>
    </source>
</evidence>
<dbReference type="PANTHER" id="PTHR21705:SF11">
    <property type="entry name" value="FHIP FAMILY PROTEIN CG3558"/>
    <property type="match status" value="1"/>
</dbReference>
<comment type="caution">
    <text evidence="4">The sequence shown here is derived from an EMBL/GenBank/DDBJ whole genome shotgun (WGS) entry which is preliminary data.</text>
</comment>
<reference evidence="4" key="1">
    <citation type="journal article" date="2020" name="Nat. Commun.">
        <title>Large-scale genome sequencing of mycorrhizal fungi provides insights into the early evolution of symbiotic traits.</title>
        <authorList>
            <person name="Miyauchi S."/>
            <person name="Kiss E."/>
            <person name="Kuo A."/>
            <person name="Drula E."/>
            <person name="Kohler A."/>
            <person name="Sanchez-Garcia M."/>
            <person name="Morin E."/>
            <person name="Andreopoulos B."/>
            <person name="Barry K.W."/>
            <person name="Bonito G."/>
            <person name="Buee M."/>
            <person name="Carver A."/>
            <person name="Chen C."/>
            <person name="Cichocki N."/>
            <person name="Clum A."/>
            <person name="Culley D."/>
            <person name="Crous P.W."/>
            <person name="Fauchery L."/>
            <person name="Girlanda M."/>
            <person name="Hayes R.D."/>
            <person name="Keri Z."/>
            <person name="LaButti K."/>
            <person name="Lipzen A."/>
            <person name="Lombard V."/>
            <person name="Magnuson J."/>
            <person name="Maillard F."/>
            <person name="Murat C."/>
            <person name="Nolan M."/>
            <person name="Ohm R.A."/>
            <person name="Pangilinan J."/>
            <person name="Pereira M.F."/>
            <person name="Perotto S."/>
            <person name="Peter M."/>
            <person name="Pfister S."/>
            <person name="Riley R."/>
            <person name="Sitrit Y."/>
            <person name="Stielow J.B."/>
            <person name="Szollosi G."/>
            <person name="Zifcakova L."/>
            <person name="Stursova M."/>
            <person name="Spatafora J.W."/>
            <person name="Tedersoo L."/>
            <person name="Vaario L.M."/>
            <person name="Yamada A."/>
            <person name="Yan M."/>
            <person name="Wang P."/>
            <person name="Xu J."/>
            <person name="Bruns T."/>
            <person name="Baldrian P."/>
            <person name="Vilgalys R."/>
            <person name="Dunand C."/>
            <person name="Henrissat B."/>
            <person name="Grigoriev I.V."/>
            <person name="Hibbett D."/>
            <person name="Nagy L.G."/>
            <person name="Martin F.M."/>
        </authorList>
    </citation>
    <scope>NUCLEOTIDE SEQUENCE</scope>
    <source>
        <strain evidence="4">UP504</strain>
    </source>
</reference>